<dbReference type="GO" id="GO:0043565">
    <property type="term" value="F:sequence-specific DNA binding"/>
    <property type="evidence" value="ECO:0007669"/>
    <property type="project" value="InterPro"/>
</dbReference>
<protein>
    <recommendedName>
        <fullName evidence="1">HTH araC/xylS-type domain-containing protein</fullName>
    </recommendedName>
</protein>
<dbReference type="Gene3D" id="1.10.10.60">
    <property type="entry name" value="Homeodomain-like"/>
    <property type="match status" value="1"/>
</dbReference>
<dbReference type="GO" id="GO:0003700">
    <property type="term" value="F:DNA-binding transcription factor activity"/>
    <property type="evidence" value="ECO:0007669"/>
    <property type="project" value="InterPro"/>
</dbReference>
<evidence type="ECO:0000259" key="1">
    <source>
        <dbReference type="PROSITE" id="PS01124"/>
    </source>
</evidence>
<dbReference type="RefSeq" id="WP_138347537.1">
    <property type="nucleotide sequence ID" value="NZ_CP173697.1"/>
</dbReference>
<dbReference type="InterPro" id="IPR018060">
    <property type="entry name" value="HTH_AraC"/>
</dbReference>
<accession>A0A844KPZ9</accession>
<evidence type="ECO:0000313" key="3">
    <source>
        <dbReference type="Proteomes" id="UP000446657"/>
    </source>
</evidence>
<name>A0A844KPZ9_9FIRM</name>
<reference evidence="2 3" key="1">
    <citation type="journal article" date="2019" name="Nat. Med.">
        <title>A library of human gut bacterial isolates paired with longitudinal multiomics data enables mechanistic microbiome research.</title>
        <authorList>
            <person name="Poyet M."/>
            <person name="Groussin M."/>
            <person name="Gibbons S.M."/>
            <person name="Avila-Pacheco J."/>
            <person name="Jiang X."/>
            <person name="Kearney S.M."/>
            <person name="Perrotta A.R."/>
            <person name="Berdy B."/>
            <person name="Zhao S."/>
            <person name="Lieberman T.D."/>
            <person name="Swanson P.K."/>
            <person name="Smith M."/>
            <person name="Roesemann S."/>
            <person name="Alexander J.E."/>
            <person name="Rich S.A."/>
            <person name="Livny J."/>
            <person name="Vlamakis H."/>
            <person name="Clish C."/>
            <person name="Bullock K."/>
            <person name="Deik A."/>
            <person name="Scott J."/>
            <person name="Pierce K.A."/>
            <person name="Xavier R.J."/>
            <person name="Alm E.J."/>
        </authorList>
    </citation>
    <scope>NUCLEOTIDE SEQUENCE [LARGE SCALE GENOMIC DNA]</scope>
    <source>
        <strain evidence="2 3">BIOML-A1</strain>
    </source>
</reference>
<dbReference type="PROSITE" id="PS01124">
    <property type="entry name" value="HTH_ARAC_FAMILY_2"/>
    <property type="match status" value="1"/>
</dbReference>
<dbReference type="EMBL" id="WNAL01000012">
    <property type="protein sequence ID" value="MTR81500.1"/>
    <property type="molecule type" value="Genomic_DNA"/>
</dbReference>
<dbReference type="Proteomes" id="UP000446657">
    <property type="component" value="Unassembled WGS sequence"/>
</dbReference>
<gene>
    <name evidence="2" type="ORF">GMD30_07210</name>
</gene>
<sequence>MSKAFKKQFGVSPSKYRKAFCQYLVST</sequence>
<dbReference type="AlphaFoldDB" id="A0A844KPZ9"/>
<organism evidence="2 3">
    <name type="scientific">Roseburia faecis</name>
    <dbReference type="NCBI Taxonomy" id="301302"/>
    <lineage>
        <taxon>Bacteria</taxon>
        <taxon>Bacillati</taxon>
        <taxon>Bacillota</taxon>
        <taxon>Clostridia</taxon>
        <taxon>Lachnospirales</taxon>
        <taxon>Lachnospiraceae</taxon>
        <taxon>Roseburia</taxon>
    </lineage>
</organism>
<evidence type="ECO:0000313" key="2">
    <source>
        <dbReference type="EMBL" id="MTR81500.1"/>
    </source>
</evidence>
<feature type="domain" description="HTH araC/xylS-type" evidence="1">
    <location>
        <begin position="1"/>
        <end position="19"/>
    </location>
</feature>
<proteinExistence type="predicted"/>
<comment type="caution">
    <text evidence="2">The sequence shown here is derived from an EMBL/GenBank/DDBJ whole genome shotgun (WGS) entry which is preliminary data.</text>
</comment>